<name>A0A538U504_UNCEI</name>
<evidence type="ECO:0000259" key="2">
    <source>
        <dbReference type="Pfam" id="PF14349"/>
    </source>
</evidence>
<sequence length="1788" mass="199898">MKATTRLGPLDFTVLASKQEGRSERAAYQGGASRQDQVIADKDYVKGVYYFLFDPNLPARVIDESSIRLYLNDGNYPNAIGLVRGRAFLDPDSSAICIDTLACGKDTTRSVHGSFRLLKQGADQDFEILNDVYGPLYKVIRLRAALTGDRQSLAITYRYRLAGAGGAAVGDSIRVGGRFDTDWDGVAALRMMLLRPPTDQLPILSDGYYDTSAVTSPFAPVRDLELKNFYQLSGQKIDPKSFILSIRKGDDQPPRTTVRDGVPYLEAVGLDNYDETSGFTSFQNHGHDGLVDGTAINSNSRLFVDWDRGTLFLPDLRPFAPRLDPVTGKPFERAISTQLFRRDSLVGPPGSANEANAGIYDKGIVLSTDRTYTMEILFTAQRAGNEISLGRTNIIEGSDVVTINGQPLARDRDYRIDYDLGRVTLIRQLGPADQLNIDYSYAPLFQQAGRTLIGNAFSWQGKQQSFGGAFMYESRGAQELRPRLGEEPSRVVIGDLNSEWRFKPAWVTRMVDWLPGVRTTTPSELNIQAEVGGSMPNPNTRNEIFIDDMEGVRDAVSLSLGPERWHLTSIPQFDDTRTIDDPSVPDVQKNAELHWYSPLNVVHERDLKPSLTNAQGAQNSRQALALSVPRRPTTVTDPTQPLWCGLTYLLDPVGVDLTRSQFIELWVNDSRDEHNGVPVDRVRGRHVKLHLDLGAVSEDQQRAPNVPPNNKLDSEDLQPRDNQLVVNDEKNEDTGLDNALDGSEHADPLHPEQWPPDLVTRSDSDSSGDDFSLPNTSYKDWDPRKWRFTNGNENDKNVVPVPETEDLDLSNALEQKQWYYEYTIDLGDSLQRYLVTDVHDSYSRFANDGQAVPADNGWRRYRIPIGDSLRARFGSPDLRFAQHVRLWLGDVVEADPPPLAADDGRPFVVIGGLDIVGSRWLAANLDSTRIRSGTTMTLNSVNTIDNAEIYTPPFDPGQTRNGNQEVSRREQSISMEFTELRPSDTLEAYKTFSLDEDYSRYGKLDFYAAAFEIPDYDPVGDSLDYFVRFASDEKGTSYYEYRSRMPPSSVPGNIQWRRISLTLTDLSNLKLRPDFPTTGDILYRAPGKNAGEEYVIKGRPSFTRLRRISFGVINHANKVFHSGQLWFNELRGADVAKDPGRAQRMTVNGRLANLLTYNLGWNGRDENFQSVGETRGAGNTSNQVNFQTGLDLHRFFESTRILLPVTYSYSGFSSQPRFTAGDDVVRTGALAEASDTRSTTQTYSAAYSRTWGDRSNPFLRYMLGGITGQISRSQTDSRNPVTTDASRTTQAGVDYSIAPRQLLRVPIPATKLAFFPLPERFFWNYAVQQTEASSFQRQLDSNGVLVPLHDSQGRLATIQFGADSRPFDFFHHSFTATRNLQLPEPLLERVGFINFGRMVNWSQQMDARFQTQKYGPWFNPSFAWSSRFGQNNGPELSPDLSVRGITNSQAMTLSWTVPFDQLARVGAVPNDSTHRGAAPWRKFLARIGALATDASFNTNSSESRMLGMPDLFYLMGLKQDPGFSRDSTGRVRPDFGNQSNDQTEWRIGGRTMVDLGFGANLNTRGDYSELQRGTNGVTNRTNRINFPNLDFNYGRIPDLLGLGKLLVSPHLKTTYSRSQTMDFVNSDQATNISSSSQWQPLLEIGGDLKNGTRCLARIERRVTQTENRLLGSSVTTDRNTNLNFSVNRSYSKGQKVNVLGKEATVRSNINLGLTGAYERQSGETLQQGLQGPQNQVSRDRISLNAQGGYSFSSNLTGNVELGFGQNRNLVIGQVTRTMRLELRAQFTF</sequence>
<evidence type="ECO:0000256" key="1">
    <source>
        <dbReference type="SAM" id="MobiDB-lite"/>
    </source>
</evidence>
<evidence type="ECO:0000313" key="4">
    <source>
        <dbReference type="Proteomes" id="UP000319836"/>
    </source>
</evidence>
<proteinExistence type="predicted"/>
<organism evidence="3 4">
    <name type="scientific">Eiseniibacteriota bacterium</name>
    <dbReference type="NCBI Taxonomy" id="2212470"/>
    <lineage>
        <taxon>Bacteria</taxon>
        <taxon>Candidatus Eiseniibacteriota</taxon>
    </lineage>
</organism>
<dbReference type="InterPro" id="IPR025684">
    <property type="entry name" value="SprA_N_dom"/>
</dbReference>
<feature type="region of interest" description="Disordered" evidence="1">
    <location>
        <begin position="950"/>
        <end position="970"/>
    </location>
</feature>
<feature type="domain" description="Gliding motility protein SprA N-terminal" evidence="2">
    <location>
        <begin position="798"/>
        <end position="1220"/>
    </location>
</feature>
<gene>
    <name evidence="3" type="ORF">E6K80_06900</name>
</gene>
<comment type="caution">
    <text evidence="3">The sequence shown here is derived from an EMBL/GenBank/DDBJ whole genome shotgun (WGS) entry which is preliminary data.</text>
</comment>
<accession>A0A538U504</accession>
<dbReference type="Pfam" id="PF14349">
    <property type="entry name" value="SprA_N"/>
    <property type="match status" value="1"/>
</dbReference>
<dbReference type="EMBL" id="VBPA01000164">
    <property type="protein sequence ID" value="TMQ70972.1"/>
    <property type="molecule type" value="Genomic_DNA"/>
</dbReference>
<feature type="region of interest" description="Disordered" evidence="1">
    <location>
        <begin position="693"/>
        <end position="776"/>
    </location>
</feature>
<evidence type="ECO:0000313" key="3">
    <source>
        <dbReference type="EMBL" id="TMQ70972.1"/>
    </source>
</evidence>
<protein>
    <recommendedName>
        <fullName evidence="2">Gliding motility protein SprA N-terminal domain-containing protein</fullName>
    </recommendedName>
</protein>
<reference evidence="3 4" key="1">
    <citation type="journal article" date="2019" name="Nat. Microbiol.">
        <title>Mediterranean grassland soil C-N compound turnover is dependent on rainfall and depth, and is mediated by genomically divergent microorganisms.</title>
        <authorList>
            <person name="Diamond S."/>
            <person name="Andeer P.F."/>
            <person name="Li Z."/>
            <person name="Crits-Christoph A."/>
            <person name="Burstein D."/>
            <person name="Anantharaman K."/>
            <person name="Lane K.R."/>
            <person name="Thomas B.C."/>
            <person name="Pan C."/>
            <person name="Northen T.R."/>
            <person name="Banfield J.F."/>
        </authorList>
    </citation>
    <scope>NUCLEOTIDE SEQUENCE [LARGE SCALE GENOMIC DNA]</scope>
    <source>
        <strain evidence="3">WS_10</strain>
    </source>
</reference>
<dbReference type="Proteomes" id="UP000319836">
    <property type="component" value="Unassembled WGS sequence"/>
</dbReference>